<dbReference type="PROSITE" id="PS50011">
    <property type="entry name" value="PROTEIN_KINASE_DOM"/>
    <property type="match status" value="1"/>
</dbReference>
<proteinExistence type="predicted"/>
<dbReference type="Proteomes" id="UP000789706">
    <property type="component" value="Unassembled WGS sequence"/>
</dbReference>
<dbReference type="GO" id="GO:0004674">
    <property type="term" value="F:protein serine/threonine kinase activity"/>
    <property type="evidence" value="ECO:0007669"/>
    <property type="project" value="UniProtKB-KW"/>
</dbReference>
<dbReference type="InterPro" id="IPR020338">
    <property type="entry name" value="SMN_gemin7"/>
</dbReference>
<evidence type="ECO:0000256" key="8">
    <source>
        <dbReference type="ARBA" id="ARBA00048679"/>
    </source>
</evidence>
<sequence length="636" mass="73359">MHHVQGKNNFSRLADISEMNMNSTKDENNVNNANNTNNTNNTNNIYKIVKPLTSEKLKKFEKEQNKTGLVYLSRIPPFMKPSKIKHLLSRYGDIGRAYLVPEGGKKRNYYYDDLWNIKYLPKFKWNHLTEQIAYENVMRTKRLQVEISQGHRENKEYIKKVEKAKMFQNIESKKQRKTTENDDAQDITFVEVNYWAPALDSKARRRMTESEERTANKELNTIINLEKPKRNNSLPVIDSTDPNQTPFVSKTISNRVSNHRQSNGQSNGNINGSNGIAVNGSSEPKRMTIVKSLKNLLNAEHKSVDPESMFIKKYGVCEKGVIGKGATAVVRLAHKNEQTNIEQTFAVKEYCPGGDLYAAIKAGYMTSVEINCCFKQLIMGVGYLHSMGVAHRDIKPENLLLNESGHLKITDFGVSDVFKTVWEGSAHLSKGLCGSEPYIAPEQFETKEYDARLVDVWACGIVYYCMIYQGIPFRMAASTDPNYANYVNYLETKNSGLYEPFEKLPRGCRDLLYKILQPDPKKRYNIEKIKKDPWFKEIECLVMEEKLTETEQRAISNLRQRSLLFWLDMCQNKPKMIVKLYENTVIQGKFNSVDTSENKFRFDKWKSPVGIYDHVVIRGTDIKALEFDYRLYENAK</sequence>
<evidence type="ECO:0000256" key="2">
    <source>
        <dbReference type="ARBA" id="ARBA00022527"/>
    </source>
</evidence>
<dbReference type="PROSITE" id="PS00108">
    <property type="entry name" value="PROTEIN_KINASE_ST"/>
    <property type="match status" value="1"/>
</dbReference>
<reference evidence="12" key="1">
    <citation type="submission" date="2021-06" db="EMBL/GenBank/DDBJ databases">
        <authorList>
            <person name="Kallberg Y."/>
            <person name="Tangrot J."/>
            <person name="Rosling A."/>
        </authorList>
    </citation>
    <scope>NUCLEOTIDE SEQUENCE</scope>
    <source>
        <strain evidence="12">AZ414A</strain>
    </source>
</reference>
<dbReference type="SMART" id="SM00220">
    <property type="entry name" value="S_TKc"/>
    <property type="match status" value="1"/>
</dbReference>
<dbReference type="Pfam" id="PF11095">
    <property type="entry name" value="Gemin7"/>
    <property type="match status" value="1"/>
</dbReference>
<keyword evidence="4 9" id="KW-0547">Nucleotide-binding</keyword>
<evidence type="ECO:0000256" key="1">
    <source>
        <dbReference type="ARBA" id="ARBA00012513"/>
    </source>
</evidence>
<gene>
    <name evidence="12" type="ORF">DEBURN_LOCUS4987</name>
</gene>
<comment type="caution">
    <text evidence="12">The sequence shown here is derived from an EMBL/GenBank/DDBJ whole genome shotgun (WGS) entry which is preliminary data.</text>
</comment>
<keyword evidence="13" id="KW-1185">Reference proteome</keyword>
<dbReference type="EMBL" id="CAJVPK010000414">
    <property type="protein sequence ID" value="CAG8507209.1"/>
    <property type="molecule type" value="Genomic_DNA"/>
</dbReference>
<dbReference type="GO" id="GO:0034719">
    <property type="term" value="C:SMN-Sm protein complex"/>
    <property type="evidence" value="ECO:0007669"/>
    <property type="project" value="InterPro"/>
</dbReference>
<dbReference type="InterPro" id="IPR008271">
    <property type="entry name" value="Ser/Thr_kinase_AS"/>
</dbReference>
<evidence type="ECO:0000256" key="5">
    <source>
        <dbReference type="ARBA" id="ARBA00022777"/>
    </source>
</evidence>
<evidence type="ECO:0000256" key="6">
    <source>
        <dbReference type="ARBA" id="ARBA00022840"/>
    </source>
</evidence>
<feature type="domain" description="Protein kinase" evidence="11">
    <location>
        <begin position="256"/>
        <end position="535"/>
    </location>
</feature>
<accession>A0A9N8ZU47</accession>
<dbReference type="AlphaFoldDB" id="A0A9N8ZU47"/>
<keyword evidence="2" id="KW-0723">Serine/threonine-protein kinase</keyword>
<dbReference type="InterPro" id="IPR017441">
    <property type="entry name" value="Protein_kinase_ATP_BS"/>
</dbReference>
<name>A0A9N8ZU47_9GLOM</name>
<dbReference type="InterPro" id="IPR000719">
    <property type="entry name" value="Prot_kinase_dom"/>
</dbReference>
<comment type="catalytic activity">
    <reaction evidence="7">
        <text>L-threonyl-[protein] + ATP = O-phospho-L-threonyl-[protein] + ADP + H(+)</text>
        <dbReference type="Rhea" id="RHEA:46608"/>
        <dbReference type="Rhea" id="RHEA-COMP:11060"/>
        <dbReference type="Rhea" id="RHEA-COMP:11605"/>
        <dbReference type="ChEBI" id="CHEBI:15378"/>
        <dbReference type="ChEBI" id="CHEBI:30013"/>
        <dbReference type="ChEBI" id="CHEBI:30616"/>
        <dbReference type="ChEBI" id="CHEBI:61977"/>
        <dbReference type="ChEBI" id="CHEBI:456216"/>
        <dbReference type="EC" id="2.7.11.1"/>
    </reaction>
</comment>
<dbReference type="SUPFAM" id="SSF56112">
    <property type="entry name" value="Protein kinase-like (PK-like)"/>
    <property type="match status" value="1"/>
</dbReference>
<dbReference type="Pfam" id="PF00069">
    <property type="entry name" value="Pkinase"/>
    <property type="match status" value="1"/>
</dbReference>
<keyword evidence="3" id="KW-0808">Transferase</keyword>
<evidence type="ECO:0000256" key="7">
    <source>
        <dbReference type="ARBA" id="ARBA00047899"/>
    </source>
</evidence>
<feature type="binding site" evidence="9">
    <location>
        <position position="348"/>
    </location>
    <ligand>
        <name>ATP</name>
        <dbReference type="ChEBI" id="CHEBI:30616"/>
    </ligand>
</feature>
<evidence type="ECO:0000256" key="10">
    <source>
        <dbReference type="SAM" id="MobiDB-lite"/>
    </source>
</evidence>
<keyword evidence="6 9" id="KW-0067">ATP-binding</keyword>
<dbReference type="PANTHER" id="PTHR24343">
    <property type="entry name" value="SERINE/THREONINE KINASE"/>
    <property type="match status" value="1"/>
</dbReference>
<dbReference type="EC" id="2.7.11.1" evidence="1"/>
<dbReference type="Gene3D" id="1.10.510.10">
    <property type="entry name" value="Transferase(Phosphotransferase) domain 1"/>
    <property type="match status" value="1"/>
</dbReference>
<feature type="compositionally biased region" description="Low complexity" evidence="10">
    <location>
        <begin position="261"/>
        <end position="281"/>
    </location>
</feature>
<organism evidence="12 13">
    <name type="scientific">Diversispora eburnea</name>
    <dbReference type="NCBI Taxonomy" id="1213867"/>
    <lineage>
        <taxon>Eukaryota</taxon>
        <taxon>Fungi</taxon>
        <taxon>Fungi incertae sedis</taxon>
        <taxon>Mucoromycota</taxon>
        <taxon>Glomeromycotina</taxon>
        <taxon>Glomeromycetes</taxon>
        <taxon>Diversisporales</taxon>
        <taxon>Diversisporaceae</taxon>
        <taxon>Diversispora</taxon>
    </lineage>
</organism>
<protein>
    <recommendedName>
        <fullName evidence="1">non-specific serine/threonine protein kinase</fullName>
        <ecNumber evidence="1">2.7.11.1</ecNumber>
    </recommendedName>
</protein>
<dbReference type="PANTHER" id="PTHR24343:SF558">
    <property type="entry name" value="PROTEIN KINASE DOMAIN-CONTAINING PROTEIN"/>
    <property type="match status" value="1"/>
</dbReference>
<dbReference type="InterPro" id="IPR011009">
    <property type="entry name" value="Kinase-like_dom_sf"/>
</dbReference>
<dbReference type="OrthoDB" id="6513151at2759"/>
<keyword evidence="5" id="KW-0418">Kinase</keyword>
<evidence type="ECO:0000256" key="3">
    <source>
        <dbReference type="ARBA" id="ARBA00022679"/>
    </source>
</evidence>
<dbReference type="GO" id="GO:0005524">
    <property type="term" value="F:ATP binding"/>
    <property type="evidence" value="ECO:0007669"/>
    <property type="project" value="UniProtKB-UniRule"/>
</dbReference>
<evidence type="ECO:0000313" key="13">
    <source>
        <dbReference type="Proteomes" id="UP000789706"/>
    </source>
</evidence>
<dbReference type="PROSITE" id="PS00107">
    <property type="entry name" value="PROTEIN_KINASE_ATP"/>
    <property type="match status" value="1"/>
</dbReference>
<evidence type="ECO:0000256" key="4">
    <source>
        <dbReference type="ARBA" id="ARBA00022741"/>
    </source>
</evidence>
<dbReference type="GO" id="GO:0005829">
    <property type="term" value="C:cytosol"/>
    <property type="evidence" value="ECO:0007669"/>
    <property type="project" value="TreeGrafter"/>
</dbReference>
<evidence type="ECO:0000259" key="11">
    <source>
        <dbReference type="PROSITE" id="PS50011"/>
    </source>
</evidence>
<comment type="catalytic activity">
    <reaction evidence="8">
        <text>L-seryl-[protein] + ATP = O-phospho-L-seryl-[protein] + ADP + H(+)</text>
        <dbReference type="Rhea" id="RHEA:17989"/>
        <dbReference type="Rhea" id="RHEA-COMP:9863"/>
        <dbReference type="Rhea" id="RHEA-COMP:11604"/>
        <dbReference type="ChEBI" id="CHEBI:15378"/>
        <dbReference type="ChEBI" id="CHEBI:29999"/>
        <dbReference type="ChEBI" id="CHEBI:30616"/>
        <dbReference type="ChEBI" id="CHEBI:83421"/>
        <dbReference type="ChEBI" id="CHEBI:456216"/>
        <dbReference type="EC" id="2.7.11.1"/>
    </reaction>
</comment>
<evidence type="ECO:0000313" key="12">
    <source>
        <dbReference type="EMBL" id="CAG8507209.1"/>
    </source>
</evidence>
<feature type="compositionally biased region" description="Low complexity" evidence="10">
    <location>
        <begin position="29"/>
        <end position="42"/>
    </location>
</feature>
<evidence type="ECO:0000256" key="9">
    <source>
        <dbReference type="PROSITE-ProRule" id="PRU10141"/>
    </source>
</evidence>
<dbReference type="Gene3D" id="2.30.30.100">
    <property type="match status" value="1"/>
</dbReference>
<feature type="region of interest" description="Disordered" evidence="10">
    <location>
        <begin position="23"/>
        <end position="42"/>
    </location>
</feature>
<feature type="region of interest" description="Disordered" evidence="10">
    <location>
        <begin position="258"/>
        <end position="281"/>
    </location>
</feature>